<dbReference type="STRING" id="553311.SAMN05216231_3327"/>
<sequence length="46" mass="5198">MKAPKLDPIGNCEGREFCGDDIACALGERHLYVEIVNCKNWSAHRH</sequence>
<evidence type="ECO:0000313" key="1">
    <source>
        <dbReference type="EMBL" id="SDR02662.1"/>
    </source>
</evidence>
<dbReference type="AlphaFoldDB" id="A0A1H1FNU7"/>
<keyword evidence="2" id="KW-1185">Reference proteome</keyword>
<gene>
    <name evidence="1" type="ORF">SAMN05216231_3327</name>
</gene>
<name>A0A1H1FNU7_9BACI</name>
<dbReference type="RefSeq" id="WP_175559514.1">
    <property type="nucleotide sequence ID" value="NZ_FNKD01000004.1"/>
</dbReference>
<dbReference type="EMBL" id="FNKD01000004">
    <property type="protein sequence ID" value="SDR02662.1"/>
    <property type="molecule type" value="Genomic_DNA"/>
</dbReference>
<protein>
    <submittedName>
        <fullName evidence="1">Uncharacterized protein</fullName>
    </submittedName>
</protein>
<dbReference type="Proteomes" id="UP000199444">
    <property type="component" value="Unassembled WGS sequence"/>
</dbReference>
<proteinExistence type="predicted"/>
<accession>A0A1H1FNU7</accession>
<reference evidence="1 2" key="1">
    <citation type="submission" date="2016-10" db="EMBL/GenBank/DDBJ databases">
        <authorList>
            <person name="de Groot N.N."/>
        </authorList>
    </citation>
    <scope>NUCLEOTIDE SEQUENCE [LARGE SCALE GENOMIC DNA]</scope>
    <source>
        <strain evidence="1 2">CGMCC 1.10449</strain>
    </source>
</reference>
<evidence type="ECO:0000313" key="2">
    <source>
        <dbReference type="Proteomes" id="UP000199444"/>
    </source>
</evidence>
<organism evidence="1 2">
    <name type="scientific">Virgibacillus salinus</name>
    <dbReference type="NCBI Taxonomy" id="553311"/>
    <lineage>
        <taxon>Bacteria</taxon>
        <taxon>Bacillati</taxon>
        <taxon>Bacillota</taxon>
        <taxon>Bacilli</taxon>
        <taxon>Bacillales</taxon>
        <taxon>Bacillaceae</taxon>
        <taxon>Virgibacillus</taxon>
    </lineage>
</organism>